<feature type="region of interest" description="Disordered" evidence="1">
    <location>
        <begin position="1"/>
        <end position="40"/>
    </location>
</feature>
<dbReference type="STRING" id="3760.A0A251RGL5"/>
<dbReference type="PANTHER" id="PTHR14791:SF42">
    <property type="entry name" value="F16L1.2 PROTEIN"/>
    <property type="match status" value="1"/>
</dbReference>
<accession>A0A251RGL5</accession>
<keyword evidence="3" id="KW-1185">Reference proteome</keyword>
<dbReference type="EMBL" id="CM007651">
    <property type="protein sequence ID" value="ONI35107.1"/>
    <property type="molecule type" value="Genomic_DNA"/>
</dbReference>
<evidence type="ECO:0008006" key="4">
    <source>
        <dbReference type="Google" id="ProtNLM"/>
    </source>
</evidence>
<evidence type="ECO:0000256" key="1">
    <source>
        <dbReference type="SAM" id="MobiDB-lite"/>
    </source>
</evidence>
<feature type="compositionally biased region" description="Basic and acidic residues" evidence="1">
    <location>
        <begin position="16"/>
        <end position="40"/>
    </location>
</feature>
<dbReference type="Gene3D" id="2.20.70.10">
    <property type="match status" value="1"/>
</dbReference>
<name>A0A251RGL5_PRUPE</name>
<dbReference type="AlphaFoldDB" id="A0A251RGL5"/>
<sequence length="230" mass="26817">MVSFQAHPLSPNQKKAIPESENSSKKRKWDDEPYDDHDHDQVEQIFEKRWKPQTRAKSLFDIELHQETPLPLEWQRCLDIQSGQIHFYNTRTHMKTSRDPRRSPEPPSPAPHMSLDLELNLRSCESMIRKANISDHSSENSRPNSDISLHNFHDLFMEPSRPTKSKNPSRLGLQIDHLHHQEMVATVCMKCHMLVMLCRSSPACPNCKYMHPPDQTPPTLFKPRCSSFMC</sequence>
<dbReference type="eggNOG" id="ENOG502RZ0I">
    <property type="taxonomic scope" value="Eukaryota"/>
</dbReference>
<evidence type="ECO:0000313" key="3">
    <source>
        <dbReference type="Proteomes" id="UP000006882"/>
    </source>
</evidence>
<dbReference type="InterPro" id="IPR036020">
    <property type="entry name" value="WW_dom_sf"/>
</dbReference>
<dbReference type="Gramene" id="ONI35107">
    <property type="protein sequence ID" value="ONI35107"/>
    <property type="gene ID" value="PRUPE_1G516300"/>
</dbReference>
<feature type="region of interest" description="Disordered" evidence="1">
    <location>
        <begin position="91"/>
        <end position="114"/>
    </location>
</feature>
<dbReference type="Proteomes" id="UP000006882">
    <property type="component" value="Chromosome G1"/>
</dbReference>
<dbReference type="PANTHER" id="PTHR14791">
    <property type="entry name" value="BOMB/KIRA PROTEINS"/>
    <property type="match status" value="1"/>
</dbReference>
<dbReference type="OrthoDB" id="1424894at2759"/>
<proteinExistence type="predicted"/>
<dbReference type="InterPro" id="IPR051105">
    <property type="entry name" value="WWC/KIBRA_Hippo_Reg"/>
</dbReference>
<gene>
    <name evidence="2" type="ORF">PRUPE_1G516300</name>
</gene>
<protein>
    <recommendedName>
        <fullName evidence="4">WW domain-containing protein</fullName>
    </recommendedName>
</protein>
<reference evidence="2 3" key="1">
    <citation type="journal article" date="2013" name="Nat. Genet.">
        <title>The high-quality draft genome of peach (Prunus persica) identifies unique patterns of genetic diversity, domestication and genome evolution.</title>
        <authorList>
            <consortium name="International Peach Genome Initiative"/>
            <person name="Verde I."/>
            <person name="Abbott A.G."/>
            <person name="Scalabrin S."/>
            <person name="Jung S."/>
            <person name="Shu S."/>
            <person name="Marroni F."/>
            <person name="Zhebentyayeva T."/>
            <person name="Dettori M.T."/>
            <person name="Grimwood J."/>
            <person name="Cattonaro F."/>
            <person name="Zuccolo A."/>
            <person name="Rossini L."/>
            <person name="Jenkins J."/>
            <person name="Vendramin E."/>
            <person name="Meisel L.A."/>
            <person name="Decroocq V."/>
            <person name="Sosinski B."/>
            <person name="Prochnik S."/>
            <person name="Mitros T."/>
            <person name="Policriti A."/>
            <person name="Cipriani G."/>
            <person name="Dondini L."/>
            <person name="Ficklin S."/>
            <person name="Goodstein D.M."/>
            <person name="Xuan P."/>
            <person name="Del Fabbro C."/>
            <person name="Aramini V."/>
            <person name="Copetti D."/>
            <person name="Gonzalez S."/>
            <person name="Horner D.S."/>
            <person name="Falchi R."/>
            <person name="Lucas S."/>
            <person name="Mica E."/>
            <person name="Maldonado J."/>
            <person name="Lazzari B."/>
            <person name="Bielenberg D."/>
            <person name="Pirona R."/>
            <person name="Miculan M."/>
            <person name="Barakat A."/>
            <person name="Testolin R."/>
            <person name="Stella A."/>
            <person name="Tartarini S."/>
            <person name="Tonutti P."/>
            <person name="Arus P."/>
            <person name="Orellana A."/>
            <person name="Wells C."/>
            <person name="Main D."/>
            <person name="Vizzotto G."/>
            <person name="Silva H."/>
            <person name="Salamini F."/>
            <person name="Schmutz J."/>
            <person name="Morgante M."/>
            <person name="Rokhsar D.S."/>
        </authorList>
    </citation>
    <scope>NUCLEOTIDE SEQUENCE [LARGE SCALE GENOMIC DNA]</scope>
    <source>
        <strain evidence="3">cv. Nemared</strain>
    </source>
</reference>
<organism evidence="2 3">
    <name type="scientific">Prunus persica</name>
    <name type="common">Peach</name>
    <name type="synonym">Amygdalus persica</name>
    <dbReference type="NCBI Taxonomy" id="3760"/>
    <lineage>
        <taxon>Eukaryota</taxon>
        <taxon>Viridiplantae</taxon>
        <taxon>Streptophyta</taxon>
        <taxon>Embryophyta</taxon>
        <taxon>Tracheophyta</taxon>
        <taxon>Spermatophyta</taxon>
        <taxon>Magnoliopsida</taxon>
        <taxon>eudicotyledons</taxon>
        <taxon>Gunneridae</taxon>
        <taxon>Pentapetalae</taxon>
        <taxon>rosids</taxon>
        <taxon>fabids</taxon>
        <taxon>Rosales</taxon>
        <taxon>Rosaceae</taxon>
        <taxon>Amygdaloideae</taxon>
        <taxon>Amygdaleae</taxon>
        <taxon>Prunus</taxon>
    </lineage>
</organism>
<dbReference type="SUPFAM" id="SSF51045">
    <property type="entry name" value="WW domain"/>
    <property type="match status" value="1"/>
</dbReference>
<evidence type="ECO:0000313" key="2">
    <source>
        <dbReference type="EMBL" id="ONI35107.1"/>
    </source>
</evidence>